<protein>
    <submittedName>
        <fullName evidence="1">Uncharacterized protein</fullName>
    </submittedName>
</protein>
<name>A0A937X2I7_9BACT</name>
<proteinExistence type="predicted"/>
<comment type="caution">
    <text evidence="1">The sequence shown here is derived from an EMBL/GenBank/DDBJ whole genome shotgun (WGS) entry which is preliminary data.</text>
</comment>
<organism evidence="1 2">
    <name type="scientific">Candidatus Tanganyikabacteria bacterium</name>
    <dbReference type="NCBI Taxonomy" id="2961651"/>
    <lineage>
        <taxon>Bacteria</taxon>
        <taxon>Bacillati</taxon>
        <taxon>Candidatus Sericytochromatia</taxon>
        <taxon>Candidatus Tanganyikabacteria</taxon>
    </lineage>
</organism>
<evidence type="ECO:0000313" key="1">
    <source>
        <dbReference type="EMBL" id="MBM3274093.1"/>
    </source>
</evidence>
<accession>A0A937X2I7</accession>
<reference evidence="1 2" key="1">
    <citation type="submission" date="2019-03" db="EMBL/GenBank/DDBJ databases">
        <title>Lake Tanganyika Metagenome-Assembled Genomes (MAGs).</title>
        <authorList>
            <person name="Tran P."/>
        </authorList>
    </citation>
    <scope>NUCLEOTIDE SEQUENCE [LARGE SCALE GENOMIC DNA]</scope>
    <source>
        <strain evidence="1">K_DeepCast_65m_m2_236</strain>
    </source>
</reference>
<sequence length="53" mass="5801">MATGLYSPTWQNITYSAQFGAIYAGRVSDGKVIRINTATNEETVVFAHAAPYF</sequence>
<gene>
    <name evidence="1" type="ORF">FJZ00_02990</name>
</gene>
<evidence type="ECO:0000313" key="2">
    <source>
        <dbReference type="Proteomes" id="UP000703893"/>
    </source>
</evidence>
<dbReference type="Proteomes" id="UP000703893">
    <property type="component" value="Unassembled WGS sequence"/>
</dbReference>
<dbReference type="AlphaFoldDB" id="A0A937X2I7"/>
<dbReference type="EMBL" id="VGJX01000119">
    <property type="protein sequence ID" value="MBM3274093.1"/>
    <property type="molecule type" value="Genomic_DNA"/>
</dbReference>